<organism evidence="1 2">
    <name type="scientific">Reticulomyxa filosa</name>
    <dbReference type="NCBI Taxonomy" id="46433"/>
    <lineage>
        <taxon>Eukaryota</taxon>
        <taxon>Sar</taxon>
        <taxon>Rhizaria</taxon>
        <taxon>Retaria</taxon>
        <taxon>Foraminifera</taxon>
        <taxon>Monothalamids</taxon>
        <taxon>Reticulomyxidae</taxon>
        <taxon>Reticulomyxa</taxon>
    </lineage>
</organism>
<dbReference type="EMBL" id="ASPP01019717">
    <property type="protein sequence ID" value="ETO14847.1"/>
    <property type="molecule type" value="Genomic_DNA"/>
</dbReference>
<accession>X6MN44</accession>
<gene>
    <name evidence="1" type="ORF">RFI_22522</name>
</gene>
<evidence type="ECO:0000313" key="1">
    <source>
        <dbReference type="EMBL" id="ETO14847.1"/>
    </source>
</evidence>
<proteinExistence type="predicted"/>
<reference evidence="1 2" key="1">
    <citation type="journal article" date="2013" name="Curr. Biol.">
        <title>The Genome of the Foraminiferan Reticulomyxa filosa.</title>
        <authorList>
            <person name="Glockner G."/>
            <person name="Hulsmann N."/>
            <person name="Schleicher M."/>
            <person name="Noegel A.A."/>
            <person name="Eichinger L."/>
            <person name="Gallinger C."/>
            <person name="Pawlowski J."/>
            <person name="Sierra R."/>
            <person name="Euteneuer U."/>
            <person name="Pillet L."/>
            <person name="Moustafa A."/>
            <person name="Platzer M."/>
            <person name="Groth M."/>
            <person name="Szafranski K."/>
            <person name="Schliwa M."/>
        </authorList>
    </citation>
    <scope>NUCLEOTIDE SEQUENCE [LARGE SCALE GENOMIC DNA]</scope>
</reference>
<protein>
    <submittedName>
        <fullName evidence="1">Uncharacterized protein</fullName>
    </submittedName>
</protein>
<name>X6MN44_RETFI</name>
<keyword evidence="2" id="KW-1185">Reference proteome</keyword>
<comment type="caution">
    <text evidence="1">The sequence shown here is derived from an EMBL/GenBank/DDBJ whole genome shotgun (WGS) entry which is preliminary data.</text>
</comment>
<dbReference type="Proteomes" id="UP000023152">
    <property type="component" value="Unassembled WGS sequence"/>
</dbReference>
<dbReference type="AlphaFoldDB" id="X6MN44"/>
<evidence type="ECO:0000313" key="2">
    <source>
        <dbReference type="Proteomes" id="UP000023152"/>
    </source>
</evidence>
<sequence length="215" mass="24552">RQQHADVKEEILEKKPVNVVQSRSSKDIDLPRGVGTVVWYLCQILLRTSLSSQTQDSDITALIERILLQCCDLNIELLNESILPYWTPTQSKQYRDAVQAQRAQRAQRASKAKKRAIAKIKKRKHLFTQKNQALIHECADVDEYKEQQPLFASCGVGLDYLCVVCQQLAAMSEPMGFIASLPLKKIYIYIYIRICDMLFGIAIEHIASMCGRYES</sequence>
<feature type="non-terminal residue" evidence="1">
    <location>
        <position position="1"/>
    </location>
</feature>